<dbReference type="EMBL" id="ML143474">
    <property type="protein sequence ID" value="TBU24716.1"/>
    <property type="molecule type" value="Genomic_DNA"/>
</dbReference>
<proteinExistence type="predicted"/>
<dbReference type="EMBL" id="ML145089">
    <property type="protein sequence ID" value="TBU63402.1"/>
    <property type="molecule type" value="Genomic_DNA"/>
</dbReference>
<dbReference type="OrthoDB" id="2758310at2759"/>
<evidence type="ECO:0000313" key="1">
    <source>
        <dbReference type="EMBL" id="TBU24716.1"/>
    </source>
</evidence>
<evidence type="ECO:0000313" key="2">
    <source>
        <dbReference type="EMBL" id="TBU63402.1"/>
    </source>
</evidence>
<gene>
    <name evidence="2" type="ORF">BD310DRAFT_1021515</name>
    <name evidence="1" type="ORF">BD311DRAFT_671167</name>
</gene>
<name>A0A4Q9MFS0_9APHY</name>
<organism evidence="1">
    <name type="scientific">Dichomitus squalens</name>
    <dbReference type="NCBI Taxonomy" id="114155"/>
    <lineage>
        <taxon>Eukaryota</taxon>
        <taxon>Fungi</taxon>
        <taxon>Dikarya</taxon>
        <taxon>Basidiomycota</taxon>
        <taxon>Agaricomycotina</taxon>
        <taxon>Agaricomycetes</taxon>
        <taxon>Polyporales</taxon>
        <taxon>Polyporaceae</taxon>
        <taxon>Dichomitus</taxon>
    </lineage>
</organism>
<evidence type="ECO:0008006" key="4">
    <source>
        <dbReference type="Google" id="ProtNLM"/>
    </source>
</evidence>
<evidence type="ECO:0000313" key="3">
    <source>
        <dbReference type="Proteomes" id="UP000292082"/>
    </source>
</evidence>
<dbReference type="AlphaFoldDB" id="A0A4Q9MFS0"/>
<protein>
    <recommendedName>
        <fullName evidence="4">F-box domain-containing protein</fullName>
    </recommendedName>
</protein>
<dbReference type="Proteomes" id="UP000292082">
    <property type="component" value="Unassembled WGS sequence"/>
</dbReference>
<dbReference type="Proteomes" id="UP000292957">
    <property type="component" value="Unassembled WGS sequence"/>
</dbReference>
<sequence length="148" mass="17232">MCDLTIRLVGHWRSLGLASCSKLRSIEIEIYFRYDEKPQDVPAYSLAGAGMLSQAPRTLRHVTIRLNYLPRVTTLNNRRMLRLQEFDKVITYDRFPDMKEVNLCILLDRYLEADRKYDWQHVVVGVQKALPNLHARGLLKVIKQSAFG</sequence>
<accession>A0A4Q9MFS0</accession>
<reference evidence="1 3" key="1">
    <citation type="submission" date="2019-01" db="EMBL/GenBank/DDBJ databases">
        <title>Draft genome sequences of three monokaryotic isolates of the white-rot basidiomycete fungus Dichomitus squalens.</title>
        <authorList>
            <consortium name="DOE Joint Genome Institute"/>
            <person name="Lopez S.C."/>
            <person name="Andreopoulos B."/>
            <person name="Pangilinan J."/>
            <person name="Lipzen A."/>
            <person name="Riley R."/>
            <person name="Ahrendt S."/>
            <person name="Ng V."/>
            <person name="Barry K."/>
            <person name="Daum C."/>
            <person name="Grigoriev I.V."/>
            <person name="Hilden K.S."/>
            <person name="Makela M.R."/>
            <person name="de Vries R.P."/>
        </authorList>
    </citation>
    <scope>NUCLEOTIDE SEQUENCE [LARGE SCALE GENOMIC DNA]</scope>
    <source>
        <strain evidence="2 3">CBS 464.89</strain>
        <strain evidence="1">OM18370.1</strain>
    </source>
</reference>
<keyword evidence="3" id="KW-1185">Reference proteome</keyword>